<dbReference type="Proteomes" id="UP000800235">
    <property type="component" value="Unassembled WGS sequence"/>
</dbReference>
<evidence type="ECO:0000256" key="1">
    <source>
        <dbReference type="ARBA" id="ARBA00022723"/>
    </source>
</evidence>
<protein>
    <recommendedName>
        <fullName evidence="8">Zn(2)-C6 fungal-type domain-containing protein</fullName>
    </recommendedName>
</protein>
<dbReference type="EMBL" id="MU007057">
    <property type="protein sequence ID" value="KAF2427811.1"/>
    <property type="molecule type" value="Genomic_DNA"/>
</dbReference>
<evidence type="ECO:0000313" key="7">
    <source>
        <dbReference type="Proteomes" id="UP000800235"/>
    </source>
</evidence>
<keyword evidence="4" id="KW-0804">Transcription</keyword>
<evidence type="ECO:0000256" key="2">
    <source>
        <dbReference type="ARBA" id="ARBA00022833"/>
    </source>
</evidence>
<accession>A0A9P4NMN3</accession>
<dbReference type="InterPro" id="IPR036864">
    <property type="entry name" value="Zn2-C6_fun-type_DNA-bd_sf"/>
</dbReference>
<dbReference type="AlphaFoldDB" id="A0A9P4NMN3"/>
<gene>
    <name evidence="6" type="ORF">EJ08DRAFT_332568</name>
</gene>
<evidence type="ECO:0000256" key="4">
    <source>
        <dbReference type="ARBA" id="ARBA00023163"/>
    </source>
</evidence>
<dbReference type="GO" id="GO:0008270">
    <property type="term" value="F:zinc ion binding"/>
    <property type="evidence" value="ECO:0007669"/>
    <property type="project" value="InterPro"/>
</dbReference>
<keyword evidence="3" id="KW-0805">Transcription regulation</keyword>
<keyword evidence="5" id="KW-0539">Nucleus</keyword>
<dbReference type="Gene3D" id="4.10.240.10">
    <property type="entry name" value="Zn(2)-C6 fungal-type DNA-binding domain"/>
    <property type="match status" value="1"/>
</dbReference>
<dbReference type="InterPro" id="IPR001138">
    <property type="entry name" value="Zn2Cys6_DnaBD"/>
</dbReference>
<dbReference type="OrthoDB" id="9930022at2759"/>
<keyword evidence="1" id="KW-0479">Metal-binding</keyword>
<evidence type="ECO:0000256" key="3">
    <source>
        <dbReference type="ARBA" id="ARBA00023015"/>
    </source>
</evidence>
<proteinExistence type="predicted"/>
<evidence type="ECO:0000256" key="5">
    <source>
        <dbReference type="ARBA" id="ARBA00023242"/>
    </source>
</evidence>
<name>A0A9P4NMN3_9PEZI</name>
<evidence type="ECO:0000313" key="6">
    <source>
        <dbReference type="EMBL" id="KAF2427811.1"/>
    </source>
</evidence>
<dbReference type="PANTHER" id="PTHR47660:SF3">
    <property type="entry name" value="FINGER DOMAIN PROTEIN, PUTATIVE (AFU_ORTHOLOGUE AFUA_4G03310)-RELATED"/>
    <property type="match status" value="1"/>
</dbReference>
<dbReference type="PANTHER" id="PTHR47660">
    <property type="entry name" value="TRANSCRIPTION FACTOR WITH C2H2 AND ZN(2)-CYS(6) DNA BINDING DOMAIN (EUROFUNG)-RELATED-RELATED"/>
    <property type="match status" value="1"/>
</dbReference>
<keyword evidence="7" id="KW-1185">Reference proteome</keyword>
<evidence type="ECO:0008006" key="8">
    <source>
        <dbReference type="Google" id="ProtNLM"/>
    </source>
</evidence>
<reference evidence="6" key="1">
    <citation type="journal article" date="2020" name="Stud. Mycol.">
        <title>101 Dothideomycetes genomes: a test case for predicting lifestyles and emergence of pathogens.</title>
        <authorList>
            <person name="Haridas S."/>
            <person name="Albert R."/>
            <person name="Binder M."/>
            <person name="Bloem J."/>
            <person name="Labutti K."/>
            <person name="Salamov A."/>
            <person name="Andreopoulos B."/>
            <person name="Baker S."/>
            <person name="Barry K."/>
            <person name="Bills G."/>
            <person name="Bluhm B."/>
            <person name="Cannon C."/>
            <person name="Castanera R."/>
            <person name="Culley D."/>
            <person name="Daum C."/>
            <person name="Ezra D."/>
            <person name="Gonzalez J."/>
            <person name="Henrissat B."/>
            <person name="Kuo A."/>
            <person name="Liang C."/>
            <person name="Lipzen A."/>
            <person name="Lutzoni F."/>
            <person name="Magnuson J."/>
            <person name="Mondo S."/>
            <person name="Nolan M."/>
            <person name="Ohm R."/>
            <person name="Pangilinan J."/>
            <person name="Park H.-J."/>
            <person name="Ramirez L."/>
            <person name="Alfaro M."/>
            <person name="Sun H."/>
            <person name="Tritt A."/>
            <person name="Yoshinaga Y."/>
            <person name="Zwiers L.-H."/>
            <person name="Turgeon B."/>
            <person name="Goodwin S."/>
            <person name="Spatafora J."/>
            <person name="Crous P."/>
            <person name="Grigoriev I."/>
        </authorList>
    </citation>
    <scope>NUCLEOTIDE SEQUENCE</scope>
    <source>
        <strain evidence="6">CBS 130266</strain>
    </source>
</reference>
<organism evidence="6 7">
    <name type="scientific">Tothia fuscella</name>
    <dbReference type="NCBI Taxonomy" id="1048955"/>
    <lineage>
        <taxon>Eukaryota</taxon>
        <taxon>Fungi</taxon>
        <taxon>Dikarya</taxon>
        <taxon>Ascomycota</taxon>
        <taxon>Pezizomycotina</taxon>
        <taxon>Dothideomycetes</taxon>
        <taxon>Pleosporomycetidae</taxon>
        <taxon>Venturiales</taxon>
        <taxon>Cylindrosympodiaceae</taxon>
        <taxon>Tothia</taxon>
    </lineage>
</organism>
<dbReference type="CDD" id="cd00067">
    <property type="entry name" value="GAL4"/>
    <property type="match status" value="1"/>
</dbReference>
<comment type="caution">
    <text evidence="6">The sequence shown here is derived from an EMBL/GenBank/DDBJ whole genome shotgun (WGS) entry which is preliminary data.</text>
</comment>
<keyword evidence="2" id="KW-0862">Zinc</keyword>
<dbReference type="SUPFAM" id="SSF57701">
    <property type="entry name" value="Zn2/Cys6 DNA-binding domain"/>
    <property type="match status" value="1"/>
</dbReference>
<sequence length="370" mass="41603">MSLRRRSCDACFRGRRKCDRGYPVCKRGQKNERPCHYASKPAPVAENENASVIHIFSNASHDTMDHLDVIDYTTDAFQTVPEFAQDSTYDFGLQDSVNSPLYTLNVPSFLGELGEVKPVEGNTRSWEWVITQLKGAPLQFAQQVENIFIHRDLYADNFPQSIRAAFGICAGSVYMNDANKTLLFQSLETEASKLLQPDPGESLLEQLAKLQAMVFYQIIRLYHGGLEQRIIAEQQENLIGAMGLNLLHRSTAEIGGEQTNRKQWILAESIRRTIIVAFMLHCVYSASRHGDCSSFPTLALLPVSTKTDLWRSGSLGTLQLEGAETIRYKDFTEKWVSSPQGQLEPYEKIILVACKGLEKVESLTPFDITV</sequence>
<dbReference type="GO" id="GO:0000981">
    <property type="term" value="F:DNA-binding transcription factor activity, RNA polymerase II-specific"/>
    <property type="evidence" value="ECO:0007669"/>
    <property type="project" value="InterPro"/>
</dbReference>